<sequence length="160" mass="18431">MIVLPKRIAEKLRRESEKAGVSEEELVVEALSRMLNEPLDPEARFEVHLKLSEKYLRDAEELLARGDYVQASEKAWGAAAQIVKAVAAKEGRELRSHAELWGYMDELAERAGDVMLRYLWRTANALHQNFYEGWMPPREVELAVRDVKVFVEKLRAIARL</sequence>
<dbReference type="eggNOG" id="arCOG03722">
    <property type="taxonomic scope" value="Archaea"/>
</dbReference>
<accession>S5ZMX6</accession>
<dbReference type="PANTHER" id="PTHR34237:SF1">
    <property type="entry name" value="PAREP8"/>
    <property type="match status" value="1"/>
</dbReference>
<name>S5ZMX6_9CREN</name>
<dbReference type="GeneID" id="16574257"/>
<dbReference type="OrthoDB" id="28404at2157"/>
<dbReference type="InterPro" id="IPR010268">
    <property type="entry name" value="PaREP1"/>
</dbReference>
<dbReference type="HOGENOM" id="CLU_115256_4_0_2"/>
<dbReference type="KEGG" id="thb:N186_08065"/>
<gene>
    <name evidence="1" type="ORF">N186_08065</name>
</gene>
<evidence type="ECO:0008006" key="3">
    <source>
        <dbReference type="Google" id="ProtNLM"/>
    </source>
</evidence>
<organism evidence="1 2">
    <name type="scientific">Thermofilum adornatum</name>
    <dbReference type="NCBI Taxonomy" id="1365176"/>
    <lineage>
        <taxon>Archaea</taxon>
        <taxon>Thermoproteota</taxon>
        <taxon>Thermoprotei</taxon>
        <taxon>Thermofilales</taxon>
        <taxon>Thermofilaceae</taxon>
        <taxon>Thermofilum</taxon>
    </lineage>
</organism>
<dbReference type="Pfam" id="PF05942">
    <property type="entry name" value="PaREP1"/>
    <property type="match status" value="1"/>
</dbReference>
<evidence type="ECO:0000313" key="2">
    <source>
        <dbReference type="Proteomes" id="UP000015543"/>
    </source>
</evidence>
<dbReference type="EMBL" id="CP006646">
    <property type="protein sequence ID" value="AGT35951.1"/>
    <property type="molecule type" value="Genomic_DNA"/>
</dbReference>
<evidence type="ECO:0000313" key="1">
    <source>
        <dbReference type="EMBL" id="AGT35951.1"/>
    </source>
</evidence>
<reference evidence="1 2" key="1">
    <citation type="journal article" date="2013" name="Genome Announc.">
        <title>Complete Genomic Sequence of 'Thermofilum adornatus' Strain 1910bT, a Hyperthermophilic Anaerobic Organotrophic Crenarchaeon.</title>
        <authorList>
            <person name="Dominova I.N."/>
            <person name="Kublanov I.V."/>
            <person name="Podosokorskaya O.A."/>
            <person name="Derbikova K.S."/>
            <person name="Patrushev M.V."/>
            <person name="Toshchakov S.V."/>
        </authorList>
    </citation>
    <scope>NUCLEOTIDE SEQUENCE [LARGE SCALE GENOMIC DNA]</scope>
    <source>
        <strain evidence="2">1910b</strain>
    </source>
</reference>
<dbReference type="RefSeq" id="WP_020963258.1">
    <property type="nucleotide sequence ID" value="NC_022093.1"/>
</dbReference>
<dbReference type="Proteomes" id="UP000015543">
    <property type="component" value="Chromosome"/>
</dbReference>
<proteinExistence type="predicted"/>
<dbReference type="AlphaFoldDB" id="S5ZMX6"/>
<dbReference type="PATRIC" id="fig|1365176.7.peg.1593"/>
<keyword evidence="2" id="KW-1185">Reference proteome</keyword>
<dbReference type="Gene3D" id="1.20.120.330">
    <property type="entry name" value="Nucleotidyltransferases domain 2"/>
    <property type="match status" value="1"/>
</dbReference>
<protein>
    <recommendedName>
        <fullName evidence="3">HEPN domain-containing protein</fullName>
    </recommendedName>
</protein>
<dbReference type="PANTHER" id="PTHR34237">
    <property type="entry name" value="PAREP8-RELATED"/>
    <property type="match status" value="1"/>
</dbReference>